<dbReference type="Pfam" id="PF21196">
    <property type="entry name" value="PcrA_UvrD_tudor"/>
    <property type="match status" value="1"/>
</dbReference>
<dbReference type="InterPro" id="IPR005751">
    <property type="entry name" value="ATP-dep_DNA_helicase_PcrA"/>
</dbReference>
<dbReference type="PROSITE" id="PS51217">
    <property type="entry name" value="UVRD_HELICASE_CTER"/>
    <property type="match status" value="1"/>
</dbReference>
<dbReference type="CDD" id="cd17932">
    <property type="entry name" value="DEXQc_UvrD"/>
    <property type="match status" value="1"/>
</dbReference>
<evidence type="ECO:0000256" key="10">
    <source>
        <dbReference type="PROSITE-ProRule" id="PRU00560"/>
    </source>
</evidence>
<dbReference type="GO" id="GO:0005829">
    <property type="term" value="C:cytosol"/>
    <property type="evidence" value="ECO:0007669"/>
    <property type="project" value="TreeGrafter"/>
</dbReference>
<evidence type="ECO:0000259" key="13">
    <source>
        <dbReference type="PROSITE" id="PS51217"/>
    </source>
</evidence>
<dbReference type="GO" id="GO:0043138">
    <property type="term" value="F:3'-5' DNA helicase activity"/>
    <property type="evidence" value="ECO:0007669"/>
    <property type="project" value="UniProtKB-EC"/>
</dbReference>
<keyword evidence="6 11" id="KW-0238">DNA-binding</keyword>
<name>A0A926FBJ9_9FIRM</name>
<comment type="catalytic activity">
    <reaction evidence="8">
        <text>Couples ATP hydrolysis with the unwinding of duplex DNA by translocating in the 3'-5' direction.</text>
        <dbReference type="EC" id="5.6.2.4"/>
    </reaction>
</comment>
<evidence type="ECO:0000256" key="4">
    <source>
        <dbReference type="ARBA" id="ARBA00022806"/>
    </source>
</evidence>
<evidence type="ECO:0000256" key="9">
    <source>
        <dbReference type="ARBA" id="ARBA00048988"/>
    </source>
</evidence>
<dbReference type="GO" id="GO:0009314">
    <property type="term" value="P:response to radiation"/>
    <property type="evidence" value="ECO:0007669"/>
    <property type="project" value="UniProtKB-ARBA"/>
</dbReference>
<dbReference type="AlphaFoldDB" id="A0A926FBJ9"/>
<dbReference type="EMBL" id="JACRTE010000001">
    <property type="protein sequence ID" value="MBC8595330.1"/>
    <property type="molecule type" value="Genomic_DNA"/>
</dbReference>
<keyword evidence="2 10" id="KW-0547">Nucleotide-binding</keyword>
<dbReference type="SUPFAM" id="SSF52540">
    <property type="entry name" value="P-loop containing nucleoside triphosphate hydrolases"/>
    <property type="match status" value="1"/>
</dbReference>
<dbReference type="GO" id="GO:0003677">
    <property type="term" value="F:DNA binding"/>
    <property type="evidence" value="ECO:0007669"/>
    <property type="project" value="UniProtKB-KW"/>
</dbReference>
<dbReference type="GO" id="GO:0033202">
    <property type="term" value="C:DNA helicase complex"/>
    <property type="evidence" value="ECO:0007669"/>
    <property type="project" value="TreeGrafter"/>
</dbReference>
<dbReference type="InterPro" id="IPR000212">
    <property type="entry name" value="DNA_helicase_UvrD/REP"/>
</dbReference>
<dbReference type="NCBIfam" id="TIGR01073">
    <property type="entry name" value="pcrA"/>
    <property type="match status" value="1"/>
</dbReference>
<dbReference type="GO" id="GO:0016787">
    <property type="term" value="F:hydrolase activity"/>
    <property type="evidence" value="ECO:0007669"/>
    <property type="project" value="UniProtKB-UniRule"/>
</dbReference>
<dbReference type="EC" id="5.6.2.4" evidence="11"/>
<evidence type="ECO:0000256" key="1">
    <source>
        <dbReference type="ARBA" id="ARBA00009922"/>
    </source>
</evidence>
<keyword evidence="15" id="KW-1185">Reference proteome</keyword>
<keyword evidence="4 10" id="KW-0347">Helicase</keyword>
<comment type="caution">
    <text evidence="14">The sequence shown here is derived from an EMBL/GenBank/DDBJ whole genome shotgun (WGS) entry which is preliminary data.</text>
</comment>
<proteinExistence type="inferred from homology"/>
<dbReference type="GO" id="GO:0006260">
    <property type="term" value="P:DNA replication"/>
    <property type="evidence" value="ECO:0007669"/>
    <property type="project" value="InterPro"/>
</dbReference>
<gene>
    <name evidence="14" type="primary">pcrA</name>
    <name evidence="14" type="ORF">H8706_00375</name>
</gene>
<evidence type="ECO:0000256" key="3">
    <source>
        <dbReference type="ARBA" id="ARBA00022801"/>
    </source>
</evidence>
<protein>
    <recommendedName>
        <fullName evidence="11">ATP-dependent DNA helicase</fullName>
        <ecNumber evidence="11">5.6.2.4</ecNumber>
    </recommendedName>
</protein>
<keyword evidence="3 10" id="KW-0378">Hydrolase</keyword>
<reference evidence="14" key="1">
    <citation type="submission" date="2020-08" db="EMBL/GenBank/DDBJ databases">
        <title>Genome public.</title>
        <authorList>
            <person name="Liu C."/>
            <person name="Sun Q."/>
        </authorList>
    </citation>
    <scope>NUCLEOTIDE SEQUENCE</scope>
    <source>
        <strain evidence="14">NSJ-50</strain>
    </source>
</reference>
<dbReference type="PROSITE" id="PS51198">
    <property type="entry name" value="UVRD_HELICASE_ATP_BIND"/>
    <property type="match status" value="1"/>
</dbReference>
<comment type="similarity">
    <text evidence="1 11">Belongs to the helicase family. UvrD subfamily.</text>
</comment>
<dbReference type="GO" id="GO:0005524">
    <property type="term" value="F:ATP binding"/>
    <property type="evidence" value="ECO:0007669"/>
    <property type="project" value="UniProtKB-UniRule"/>
</dbReference>
<evidence type="ECO:0000256" key="6">
    <source>
        <dbReference type="ARBA" id="ARBA00023125"/>
    </source>
</evidence>
<evidence type="ECO:0000256" key="11">
    <source>
        <dbReference type="RuleBase" id="RU364053"/>
    </source>
</evidence>
<dbReference type="InterPro" id="IPR013986">
    <property type="entry name" value="DExx_box_DNA_helicase_dom_sf"/>
</dbReference>
<dbReference type="GO" id="GO:0000725">
    <property type="term" value="P:recombinational repair"/>
    <property type="evidence" value="ECO:0007669"/>
    <property type="project" value="TreeGrafter"/>
</dbReference>
<dbReference type="FunFam" id="1.10.10.160:FF:000001">
    <property type="entry name" value="ATP-dependent DNA helicase"/>
    <property type="match status" value="1"/>
</dbReference>
<dbReference type="Gene3D" id="1.10.10.160">
    <property type="match status" value="1"/>
</dbReference>
<dbReference type="FunFam" id="1.10.486.10:FF:000003">
    <property type="entry name" value="ATP-dependent DNA helicase"/>
    <property type="match status" value="1"/>
</dbReference>
<evidence type="ECO:0000313" key="15">
    <source>
        <dbReference type="Proteomes" id="UP000647416"/>
    </source>
</evidence>
<organism evidence="14 15">
    <name type="scientific">Qingrenia yutianensis</name>
    <dbReference type="NCBI Taxonomy" id="2763676"/>
    <lineage>
        <taxon>Bacteria</taxon>
        <taxon>Bacillati</taxon>
        <taxon>Bacillota</taxon>
        <taxon>Clostridia</taxon>
        <taxon>Eubacteriales</taxon>
        <taxon>Oscillospiraceae</taxon>
        <taxon>Qingrenia</taxon>
    </lineage>
</organism>
<evidence type="ECO:0000259" key="12">
    <source>
        <dbReference type="PROSITE" id="PS51198"/>
    </source>
</evidence>
<dbReference type="InterPro" id="IPR027417">
    <property type="entry name" value="P-loop_NTPase"/>
</dbReference>
<keyword evidence="5 10" id="KW-0067">ATP-binding</keyword>
<comment type="catalytic activity">
    <reaction evidence="9 11">
        <text>ATP + H2O = ADP + phosphate + H(+)</text>
        <dbReference type="Rhea" id="RHEA:13065"/>
        <dbReference type="ChEBI" id="CHEBI:15377"/>
        <dbReference type="ChEBI" id="CHEBI:15378"/>
        <dbReference type="ChEBI" id="CHEBI:30616"/>
        <dbReference type="ChEBI" id="CHEBI:43474"/>
        <dbReference type="ChEBI" id="CHEBI:456216"/>
        <dbReference type="EC" id="5.6.2.4"/>
    </reaction>
</comment>
<dbReference type="CDD" id="cd18807">
    <property type="entry name" value="SF1_C_UvrD"/>
    <property type="match status" value="1"/>
</dbReference>
<evidence type="ECO:0000256" key="7">
    <source>
        <dbReference type="ARBA" id="ARBA00023235"/>
    </source>
</evidence>
<feature type="domain" description="UvrD-like helicase ATP-binding" evidence="12">
    <location>
        <begin position="10"/>
        <end position="289"/>
    </location>
</feature>
<evidence type="ECO:0000313" key="14">
    <source>
        <dbReference type="EMBL" id="MBC8595330.1"/>
    </source>
</evidence>
<accession>A0A926FBJ9</accession>
<sequence length="745" mass="84913">MENKMTNLLDGLNDRQKEAVTTTEGPLLVLAGAGSGKTKVLTHRVAYILENRLAAPWEILAITFTNKAANEMCTRIANIVGQMSEDIWIKTFHSACLRILRRDIEKLGYTSNFNIYDTNDQKRLIKDCLRELNLNEDNYPIKSVISKISSAKDEMIDCKEFAKRNDDFRGEKYAMIYARYQQKLKENNAMDFDDLIAKTVELFKDNPDVLEYYQNKFKYIMVDEYQDTNNLQYIFVSMLAEKHRNICVVGDDDQSIYKFRGANIRNILDFEKQFDDAKNIKLEQNYRSTQTILDAANAVIANNFERKEKKLWTNQGEGEKIEVRTCSDQVDEAMYISGEIEKLVSSGKYSYKDIAILYRTNAQTRALEDNLSCPYRVLSGLRFYDTKEIKDILSYLRVIYNPNDDVNLTRIINVPKRGIGDTTVGKIAAFAESMGVSMFDIISDEKYLEALGRSSAKIREFSAIINNLREYIDNIPLVDLMDKVFTETGYADSLMTENTPEARGRIENLQEFKSKALEYEKNVEEPTFGGFLDNISLVSDIDNYDTEQDAIVLMTLHSAKGLEFPVVFMCGLEKGLFPSYQSEGELDKLEEERRLCYVGITRAREKLYITYALQRVMFGKTESKVVSEFVGEIPEKLLNRTDNVVRKQFASYGSARGYSGSDLFGGAGKKSDMDYSAIIAKSTKSGAEMKSSVTYKKGERVMHKKFGEGMIVGITESGGDMMLEILFDNVGTRNLMASFARLKKL</sequence>
<dbReference type="Gene3D" id="1.10.486.10">
    <property type="entry name" value="PCRA, domain 4"/>
    <property type="match status" value="1"/>
</dbReference>
<feature type="binding site" evidence="10">
    <location>
        <begin position="31"/>
        <end position="38"/>
    </location>
    <ligand>
        <name>ATP</name>
        <dbReference type="ChEBI" id="CHEBI:30616"/>
    </ligand>
</feature>
<evidence type="ECO:0000256" key="8">
    <source>
        <dbReference type="ARBA" id="ARBA00034617"/>
    </source>
</evidence>
<keyword evidence="7" id="KW-0413">Isomerase</keyword>
<dbReference type="InterPro" id="IPR014017">
    <property type="entry name" value="DNA_helicase_UvrD-like_C"/>
</dbReference>
<dbReference type="Pfam" id="PF13361">
    <property type="entry name" value="UvrD_C"/>
    <property type="match status" value="1"/>
</dbReference>
<evidence type="ECO:0000256" key="5">
    <source>
        <dbReference type="ARBA" id="ARBA00022840"/>
    </source>
</evidence>
<feature type="domain" description="UvrD-like helicase C-terminal" evidence="13">
    <location>
        <begin position="290"/>
        <end position="561"/>
    </location>
</feature>
<dbReference type="Proteomes" id="UP000647416">
    <property type="component" value="Unassembled WGS sequence"/>
</dbReference>
<dbReference type="InterPro" id="IPR014016">
    <property type="entry name" value="UvrD-like_ATP-bd"/>
</dbReference>
<dbReference type="PANTHER" id="PTHR11070:SF2">
    <property type="entry name" value="ATP-DEPENDENT DNA HELICASE SRS2"/>
    <property type="match status" value="1"/>
</dbReference>
<dbReference type="PANTHER" id="PTHR11070">
    <property type="entry name" value="UVRD / RECB / PCRA DNA HELICASE FAMILY MEMBER"/>
    <property type="match status" value="1"/>
</dbReference>
<dbReference type="Pfam" id="PF00580">
    <property type="entry name" value="UvrD-helicase"/>
    <property type="match status" value="1"/>
</dbReference>
<dbReference type="Gene3D" id="3.40.50.300">
    <property type="entry name" value="P-loop containing nucleotide triphosphate hydrolases"/>
    <property type="match status" value="2"/>
</dbReference>
<evidence type="ECO:0000256" key="2">
    <source>
        <dbReference type="ARBA" id="ARBA00022741"/>
    </source>
</evidence>